<protein>
    <submittedName>
        <fullName evidence="1">Uncharacterized protein</fullName>
    </submittedName>
</protein>
<accession>A0A098MA29</accession>
<sequence>MDKATTINNLTKAIEVSKKKIAGLESAIASGERVVYDAWAAFEIVNNNTKTSDELKAERKLIFNSSVAALDTNKATLAEEQQKLADLEAKLAELG</sequence>
<dbReference type="AlphaFoldDB" id="A0A098MA29"/>
<name>A0A098MA29_9BACL</name>
<organism evidence="1 2">
    <name type="scientific">Paenibacillus wynnii</name>
    <dbReference type="NCBI Taxonomy" id="268407"/>
    <lineage>
        <taxon>Bacteria</taxon>
        <taxon>Bacillati</taxon>
        <taxon>Bacillota</taxon>
        <taxon>Bacilli</taxon>
        <taxon>Bacillales</taxon>
        <taxon>Paenibacillaceae</taxon>
        <taxon>Paenibacillus</taxon>
    </lineage>
</organism>
<keyword evidence="2" id="KW-1185">Reference proteome</keyword>
<comment type="caution">
    <text evidence="1">The sequence shown here is derived from an EMBL/GenBank/DDBJ whole genome shotgun (WGS) entry which is preliminary data.</text>
</comment>
<dbReference type="RefSeq" id="WP_036650326.1">
    <property type="nucleotide sequence ID" value="NZ_JQCR01000002.1"/>
</dbReference>
<evidence type="ECO:0000313" key="2">
    <source>
        <dbReference type="Proteomes" id="UP000029734"/>
    </source>
</evidence>
<dbReference type="EMBL" id="JQCR01000002">
    <property type="protein sequence ID" value="KGE19404.1"/>
    <property type="molecule type" value="Genomic_DNA"/>
</dbReference>
<gene>
    <name evidence="1" type="ORF">PWYN_08675</name>
</gene>
<evidence type="ECO:0000313" key="1">
    <source>
        <dbReference type="EMBL" id="KGE19404.1"/>
    </source>
</evidence>
<reference evidence="1 2" key="2">
    <citation type="submission" date="2014-10" db="EMBL/GenBank/DDBJ databases">
        <title>Comparative genomics of the Paenibacillus odorifer group.</title>
        <authorList>
            <person name="Tsai Y.-C."/>
            <person name="Martin N."/>
            <person name="Korlach J."/>
            <person name="Wiedmann M."/>
        </authorList>
    </citation>
    <scope>NUCLEOTIDE SEQUENCE [LARGE SCALE GENOMIC DNA]</scope>
    <source>
        <strain evidence="1 2">DSM 18334</strain>
    </source>
</reference>
<proteinExistence type="predicted"/>
<reference evidence="1 2" key="1">
    <citation type="submission" date="2014-08" db="EMBL/GenBank/DDBJ databases">
        <authorList>
            <person name="den Bakker H.C."/>
        </authorList>
    </citation>
    <scope>NUCLEOTIDE SEQUENCE [LARGE SCALE GENOMIC DNA]</scope>
    <source>
        <strain evidence="1 2">DSM 18334</strain>
    </source>
</reference>
<dbReference type="Proteomes" id="UP000029734">
    <property type="component" value="Unassembled WGS sequence"/>
</dbReference>